<dbReference type="PANTHER" id="PTHR33099">
    <property type="entry name" value="FE2OG DIOXYGENASE DOMAIN-CONTAINING PROTEIN"/>
    <property type="match status" value="1"/>
</dbReference>
<proteinExistence type="predicted"/>
<evidence type="ECO:0000313" key="2">
    <source>
        <dbReference type="EMBL" id="KAH6653845.1"/>
    </source>
</evidence>
<gene>
    <name evidence="2" type="ORF">BKA67DRAFT_658183</name>
</gene>
<organism evidence="2 3">
    <name type="scientific">Truncatella angustata</name>
    <dbReference type="NCBI Taxonomy" id="152316"/>
    <lineage>
        <taxon>Eukaryota</taxon>
        <taxon>Fungi</taxon>
        <taxon>Dikarya</taxon>
        <taxon>Ascomycota</taxon>
        <taxon>Pezizomycotina</taxon>
        <taxon>Sordariomycetes</taxon>
        <taxon>Xylariomycetidae</taxon>
        <taxon>Amphisphaeriales</taxon>
        <taxon>Sporocadaceae</taxon>
        <taxon>Truncatella</taxon>
    </lineage>
</organism>
<sequence length="951" mass="106571">MLLYEKGAMFKAHTDTEKIPGMFGTLVISLPSPHVGGDVVLKHGGEEKSIKTSTADMSFVCWYSNISYEVLPVTEGYRWVLTYNLATNPAEEIPSAASLQENALFEDAMEVLLKKWLGTIVNGVRDVHSPLYYCFAHEYTEASISLKGLKMKDKTMTQRLLGICKEKGFDLFLATLEKEQRGSTEDDGSYDRYGTYARYGRYGENSENSEEESDGGDDEGHHSMDEVYGEDYRLKTVFDLHGNQVVSGLAIDIEDILQDTWDIFEGDPDDEEYEGYMGNSGPDITHWYRKAALVIVPSQGTFAFLSKGFRSYSYISLDQDEIVHLTTWYVRRCLLPTVEETALKACVSLCQRLLQPGTESYYPVISRQSITGSLLCAVLKISLMHDQRELLELTLAQNKEPIPTAFFVWAAKDLDRQKVPLDKLKTVLCSSIQAQPRISLKYDVILELNTIEEAASDILQDIIISAAQQALESCKTIVLYKEDGPAVFELARYHKNFDYITDDLTPLLENSSYTPFMLSFLKMLRQAISCGQIARDAGLAVYKTFAESTIKAMNLSTVTACEESELQQDHYMMGSTVAKPELKPSALFMEHDALTAFVESLFQFDMDKHLELLADKLSRDAKNVNFKEFNPLYIPILEGLLISLETHKVSLQTDRYQRIFQALLKAYVGKYVGIEPQAGDWTRRTVTGCICLDCQTLNRFLEDSSAQSDRYCMAEKRRKHLVQKLNYGMGYYSIVTERGRTPYTLVVTKTTKPYDNKFVAWVERRLTAENKISAFDQEKLKLLLADRYDKITSMRQVSEVRTAGRVKTSNPANSVISNVAHPNLGLSASSSRLTTPRPHAATSSLSRYSLSHMHPSTSPVPKSPSAPFTLTSRNIHEEVARLQAEIARAGGIAHVPSLPSSELAKYDSAQRSSTQSSIYTRAPASRLPPVPPLAGTKRKAAEVVDLTGDSD</sequence>
<comment type="caution">
    <text evidence="2">The sequence shown here is derived from an EMBL/GenBank/DDBJ whole genome shotgun (WGS) entry which is preliminary data.</text>
</comment>
<keyword evidence="3" id="KW-1185">Reference proteome</keyword>
<dbReference type="GeneID" id="70136130"/>
<feature type="compositionally biased region" description="Acidic residues" evidence="1">
    <location>
        <begin position="207"/>
        <end position="217"/>
    </location>
</feature>
<name>A0A9P8UJW5_9PEZI</name>
<protein>
    <recommendedName>
        <fullName evidence="4">Prolyl 4-hydroxylase alpha subunit Fe(2+) 2OG dioxygenase domain-containing protein</fullName>
    </recommendedName>
</protein>
<dbReference type="AlphaFoldDB" id="A0A9P8UJW5"/>
<evidence type="ECO:0000313" key="3">
    <source>
        <dbReference type="Proteomes" id="UP000758603"/>
    </source>
</evidence>
<feature type="region of interest" description="Disordered" evidence="1">
    <location>
        <begin position="201"/>
        <end position="224"/>
    </location>
</feature>
<dbReference type="RefSeq" id="XP_045958115.1">
    <property type="nucleotide sequence ID" value="XM_046107239.1"/>
</dbReference>
<feature type="region of interest" description="Disordered" evidence="1">
    <location>
        <begin position="903"/>
        <end position="951"/>
    </location>
</feature>
<dbReference type="Gene3D" id="2.60.120.620">
    <property type="entry name" value="q2cbj1_9rhob like domain"/>
    <property type="match status" value="1"/>
</dbReference>
<dbReference type="EMBL" id="JAGPXC010000004">
    <property type="protein sequence ID" value="KAH6653845.1"/>
    <property type="molecule type" value="Genomic_DNA"/>
</dbReference>
<evidence type="ECO:0000256" key="1">
    <source>
        <dbReference type="SAM" id="MobiDB-lite"/>
    </source>
</evidence>
<accession>A0A9P8UJW5</accession>
<dbReference type="Proteomes" id="UP000758603">
    <property type="component" value="Unassembled WGS sequence"/>
</dbReference>
<reference evidence="2" key="1">
    <citation type="journal article" date="2021" name="Nat. Commun.">
        <title>Genetic determinants of endophytism in the Arabidopsis root mycobiome.</title>
        <authorList>
            <person name="Mesny F."/>
            <person name="Miyauchi S."/>
            <person name="Thiergart T."/>
            <person name="Pickel B."/>
            <person name="Atanasova L."/>
            <person name="Karlsson M."/>
            <person name="Huettel B."/>
            <person name="Barry K.W."/>
            <person name="Haridas S."/>
            <person name="Chen C."/>
            <person name="Bauer D."/>
            <person name="Andreopoulos W."/>
            <person name="Pangilinan J."/>
            <person name="LaButti K."/>
            <person name="Riley R."/>
            <person name="Lipzen A."/>
            <person name="Clum A."/>
            <person name="Drula E."/>
            <person name="Henrissat B."/>
            <person name="Kohler A."/>
            <person name="Grigoriev I.V."/>
            <person name="Martin F.M."/>
            <person name="Hacquard S."/>
        </authorList>
    </citation>
    <scope>NUCLEOTIDE SEQUENCE</scope>
    <source>
        <strain evidence="2">MPI-SDFR-AT-0073</strain>
    </source>
</reference>
<evidence type="ECO:0008006" key="4">
    <source>
        <dbReference type="Google" id="ProtNLM"/>
    </source>
</evidence>
<dbReference type="OrthoDB" id="27483at2759"/>
<feature type="compositionally biased region" description="Polar residues" evidence="1">
    <location>
        <begin position="909"/>
        <end position="919"/>
    </location>
</feature>
<dbReference type="PANTHER" id="PTHR33099:SF7">
    <property type="entry name" value="MYND-TYPE DOMAIN-CONTAINING PROTEIN"/>
    <property type="match status" value="1"/>
</dbReference>